<dbReference type="GO" id="GO:0004326">
    <property type="term" value="F:tetrahydrofolylpolyglutamate synthase activity"/>
    <property type="evidence" value="ECO:0007669"/>
    <property type="project" value="InterPro"/>
</dbReference>
<evidence type="ECO:0000256" key="7">
    <source>
        <dbReference type="PIRNR" id="PIRNR001563"/>
    </source>
</evidence>
<dbReference type="KEGG" id="lth:KLTH0D04664g"/>
<dbReference type="PIRSF" id="PIRSF001563">
    <property type="entry name" value="Folylpolyglu_synth"/>
    <property type="match status" value="1"/>
</dbReference>
<comment type="pathway">
    <text evidence="7">Cofactor biosynthesis; tetrahydrofolylpolyglutamate biosynthesis.</text>
</comment>
<protein>
    <recommendedName>
        <fullName evidence="7">Dihydrofolate synthetase</fullName>
        <ecNumber evidence="7">6.3.2.12</ecNumber>
    </recommendedName>
</protein>
<dbReference type="OMA" id="NENYLVY"/>
<comment type="similarity">
    <text evidence="1 7">Belongs to the folylpolyglutamate synthase family.</text>
</comment>
<dbReference type="EC" id="6.3.2.12" evidence="7"/>
<dbReference type="Gene3D" id="3.90.190.20">
    <property type="entry name" value="Mur ligase, C-terminal domain"/>
    <property type="match status" value="1"/>
</dbReference>
<dbReference type="HOGENOM" id="CLU_015869_1_1_1"/>
<dbReference type="InterPro" id="IPR036615">
    <property type="entry name" value="Mur_ligase_C_dom_sf"/>
</dbReference>
<proteinExistence type="inferred from homology"/>
<dbReference type="FunCoup" id="C5DGE5">
    <property type="interactions" value="181"/>
</dbReference>
<dbReference type="SUPFAM" id="SSF53244">
    <property type="entry name" value="MurD-like peptide ligases, peptide-binding domain"/>
    <property type="match status" value="1"/>
</dbReference>
<dbReference type="eggNOG" id="KOG2525">
    <property type="taxonomic scope" value="Eukaryota"/>
</dbReference>
<feature type="domain" description="Mur ligase C-terminal" evidence="8">
    <location>
        <begin position="287"/>
        <end position="404"/>
    </location>
</feature>
<dbReference type="InterPro" id="IPR004101">
    <property type="entry name" value="Mur_ligase_C"/>
</dbReference>
<organism evidence="10 11">
    <name type="scientific">Lachancea thermotolerans (strain ATCC 56472 / CBS 6340 / NRRL Y-8284)</name>
    <name type="common">Yeast</name>
    <name type="synonym">Kluyveromyces thermotolerans</name>
    <dbReference type="NCBI Taxonomy" id="559295"/>
    <lineage>
        <taxon>Eukaryota</taxon>
        <taxon>Fungi</taxon>
        <taxon>Dikarya</taxon>
        <taxon>Ascomycota</taxon>
        <taxon>Saccharomycotina</taxon>
        <taxon>Saccharomycetes</taxon>
        <taxon>Saccharomycetales</taxon>
        <taxon>Saccharomycetaceae</taxon>
        <taxon>Lachancea</taxon>
    </lineage>
</organism>
<dbReference type="InParanoid" id="C5DGE5"/>
<keyword evidence="11" id="KW-1185">Reference proteome</keyword>
<dbReference type="InterPro" id="IPR018109">
    <property type="entry name" value="Folylpolyglutamate_synth_CS"/>
</dbReference>
<keyword evidence="4 7" id="KW-0547">Nucleotide-binding</keyword>
<dbReference type="GO" id="GO:0006730">
    <property type="term" value="P:one-carbon metabolic process"/>
    <property type="evidence" value="ECO:0007669"/>
    <property type="project" value="UniProtKB-KW"/>
</dbReference>
<dbReference type="PANTHER" id="PTHR11136:SF0">
    <property type="entry name" value="DIHYDROFOLATE SYNTHETASE-RELATED"/>
    <property type="match status" value="1"/>
</dbReference>
<keyword evidence="7" id="KW-0554">One-carbon metabolism</keyword>
<sequence length="421" mass="46139">MSIELGLSRITNLLSHLGNPQDKFRVLHVAGTNGKGSVCSLLQSVLQQNTLNLVGKFTSPHLIHITDCISVNNKPISTLDFNSIRTRLDHMNAAHQIGCTEFELLTCTALEYFHLKKCNWCVLEVGLGGRLDATNCTVGSQKVCGITKIGMDHQGFLGNTLQEIAAEKAAIVTSGVPFVAVDGTNDKRVLDIVEKRASLVGATFSPTTTRISGHFIHTDSWGKVAREAVALNGDYQKSNVAVALSMLDFLQREDQVSISREELIDGLKTVSWPGRLQNAELILPQGQQTLKILLDGAHNGDAAEALASYIKEHVRRDSEPLRFLVAVTQGKDLEPLLSPLIRSCDEVVVTKFGPVDRMPWISAMDPSDLARFVSKYTDHVLIQPNLQDAVAYLQNTSPRQTVICGSLYLCGQLLQSTEVKW</sequence>
<dbReference type="PROSITE" id="PS01011">
    <property type="entry name" value="FOLYLPOLYGLU_SYNT_1"/>
    <property type="match status" value="1"/>
</dbReference>
<dbReference type="GeneID" id="8295151"/>
<dbReference type="PANTHER" id="PTHR11136">
    <property type="entry name" value="FOLYLPOLYGLUTAMATE SYNTHASE-RELATED"/>
    <property type="match status" value="1"/>
</dbReference>
<dbReference type="Pfam" id="PF02875">
    <property type="entry name" value="Mur_ligase_C"/>
    <property type="match status" value="1"/>
</dbReference>
<dbReference type="NCBIfam" id="TIGR01499">
    <property type="entry name" value="folC"/>
    <property type="match status" value="1"/>
</dbReference>
<dbReference type="Proteomes" id="UP000002036">
    <property type="component" value="Chromosome D"/>
</dbReference>
<evidence type="ECO:0000256" key="2">
    <source>
        <dbReference type="ARBA" id="ARBA00022598"/>
    </source>
</evidence>
<dbReference type="FunFam" id="3.40.1190.10:FF:000010">
    <property type="entry name" value="Dihydrofolate synthetase"/>
    <property type="match status" value="1"/>
</dbReference>
<dbReference type="GO" id="GO:0005524">
    <property type="term" value="F:ATP binding"/>
    <property type="evidence" value="ECO:0007669"/>
    <property type="project" value="UniProtKB-KW"/>
</dbReference>
<comment type="catalytic activity">
    <reaction evidence="7">
        <text>7,8-dihydropteroate + L-glutamate + ATP = 7,8-dihydrofolate + ADP + phosphate + H(+)</text>
        <dbReference type="Rhea" id="RHEA:23584"/>
        <dbReference type="ChEBI" id="CHEBI:15378"/>
        <dbReference type="ChEBI" id="CHEBI:17839"/>
        <dbReference type="ChEBI" id="CHEBI:29985"/>
        <dbReference type="ChEBI" id="CHEBI:30616"/>
        <dbReference type="ChEBI" id="CHEBI:43474"/>
        <dbReference type="ChEBI" id="CHEBI:57451"/>
        <dbReference type="ChEBI" id="CHEBI:456216"/>
        <dbReference type="EC" id="6.3.2.12"/>
    </reaction>
</comment>
<evidence type="ECO:0000313" key="10">
    <source>
        <dbReference type="EMBL" id="CAR22487.1"/>
    </source>
</evidence>
<dbReference type="InterPro" id="IPR013221">
    <property type="entry name" value="Mur_ligase_cen"/>
</dbReference>
<dbReference type="Gene3D" id="3.40.1190.10">
    <property type="entry name" value="Mur-like, catalytic domain"/>
    <property type="match status" value="1"/>
</dbReference>
<name>C5DGE5_LACTC</name>
<dbReference type="InterPro" id="IPR001645">
    <property type="entry name" value="Folylpolyglutamate_synth"/>
</dbReference>
<reference evidence="10 11" key="1">
    <citation type="journal article" date="2009" name="Genome Res.">
        <title>Comparative genomics of protoploid Saccharomycetaceae.</title>
        <authorList>
            <consortium name="The Genolevures Consortium"/>
            <person name="Souciet J.-L."/>
            <person name="Dujon B."/>
            <person name="Gaillardin C."/>
            <person name="Johnston M."/>
            <person name="Baret P.V."/>
            <person name="Cliften P."/>
            <person name="Sherman D.J."/>
            <person name="Weissenbach J."/>
            <person name="Westhof E."/>
            <person name="Wincker P."/>
            <person name="Jubin C."/>
            <person name="Poulain J."/>
            <person name="Barbe V."/>
            <person name="Segurens B."/>
            <person name="Artiguenave F."/>
            <person name="Anthouard V."/>
            <person name="Vacherie B."/>
            <person name="Val M.-E."/>
            <person name="Fulton R.S."/>
            <person name="Minx P."/>
            <person name="Wilson R."/>
            <person name="Durrens P."/>
            <person name="Jean G."/>
            <person name="Marck C."/>
            <person name="Martin T."/>
            <person name="Nikolski M."/>
            <person name="Rolland T."/>
            <person name="Seret M.-L."/>
            <person name="Casaregola S."/>
            <person name="Despons L."/>
            <person name="Fairhead C."/>
            <person name="Fischer G."/>
            <person name="Lafontaine I."/>
            <person name="Leh V."/>
            <person name="Lemaire M."/>
            <person name="de Montigny J."/>
            <person name="Neuveglise C."/>
            <person name="Thierry A."/>
            <person name="Blanc-Lenfle I."/>
            <person name="Bleykasten C."/>
            <person name="Diffels J."/>
            <person name="Fritsch E."/>
            <person name="Frangeul L."/>
            <person name="Goeffon A."/>
            <person name="Jauniaux N."/>
            <person name="Kachouri-Lafond R."/>
            <person name="Payen C."/>
            <person name="Potier S."/>
            <person name="Pribylova L."/>
            <person name="Ozanne C."/>
            <person name="Richard G.-F."/>
            <person name="Sacerdot C."/>
            <person name="Straub M.-L."/>
            <person name="Talla E."/>
        </authorList>
    </citation>
    <scope>NUCLEOTIDE SEQUENCE [LARGE SCALE GENOMIC DNA]</scope>
    <source>
        <strain evidence="11">ATCC 56472 / CBS 6340 / NRRL Y-8284</strain>
    </source>
</reference>
<dbReference type="STRING" id="559295.C5DGE5"/>
<dbReference type="GO" id="GO:0005829">
    <property type="term" value="C:cytosol"/>
    <property type="evidence" value="ECO:0007669"/>
    <property type="project" value="TreeGrafter"/>
</dbReference>
<dbReference type="RefSeq" id="XP_002552925.1">
    <property type="nucleotide sequence ID" value="XM_002552879.1"/>
</dbReference>
<dbReference type="UniPathway" id="UPA00850"/>
<dbReference type="SUPFAM" id="SSF53623">
    <property type="entry name" value="MurD-like peptide ligases, catalytic domain"/>
    <property type="match status" value="1"/>
</dbReference>
<dbReference type="AlphaFoldDB" id="C5DGE5"/>
<feature type="domain" description="Mur ligase central" evidence="9">
    <location>
        <begin position="29"/>
        <end position="244"/>
    </location>
</feature>
<evidence type="ECO:0000259" key="9">
    <source>
        <dbReference type="Pfam" id="PF08245"/>
    </source>
</evidence>
<dbReference type="EMBL" id="CU928168">
    <property type="protein sequence ID" value="CAR22487.1"/>
    <property type="molecule type" value="Genomic_DNA"/>
</dbReference>
<keyword evidence="2 7" id="KW-0436">Ligase</keyword>
<keyword evidence="5 7" id="KW-0067">ATP-binding</keyword>
<dbReference type="OrthoDB" id="5212574at2759"/>
<dbReference type="InterPro" id="IPR036565">
    <property type="entry name" value="Mur-like_cat_sf"/>
</dbReference>
<accession>C5DGE5</accession>
<evidence type="ECO:0000256" key="6">
    <source>
        <dbReference type="ARBA" id="ARBA00022842"/>
    </source>
</evidence>
<gene>
    <name evidence="10" type="ordered locus">KLTH0D04664g</name>
</gene>
<keyword evidence="3" id="KW-0479">Metal-binding</keyword>
<evidence type="ECO:0000256" key="1">
    <source>
        <dbReference type="ARBA" id="ARBA00008276"/>
    </source>
</evidence>
<evidence type="ECO:0000256" key="5">
    <source>
        <dbReference type="ARBA" id="ARBA00022840"/>
    </source>
</evidence>
<dbReference type="GO" id="GO:0008841">
    <property type="term" value="F:dihydrofolate synthase activity"/>
    <property type="evidence" value="ECO:0007669"/>
    <property type="project" value="UniProtKB-EC"/>
</dbReference>
<dbReference type="GO" id="GO:0046872">
    <property type="term" value="F:metal ion binding"/>
    <property type="evidence" value="ECO:0007669"/>
    <property type="project" value="UniProtKB-KW"/>
</dbReference>
<evidence type="ECO:0000256" key="4">
    <source>
        <dbReference type="ARBA" id="ARBA00022741"/>
    </source>
</evidence>
<dbReference type="GO" id="GO:0005739">
    <property type="term" value="C:mitochondrion"/>
    <property type="evidence" value="ECO:0007669"/>
    <property type="project" value="TreeGrafter"/>
</dbReference>
<keyword evidence="6" id="KW-0460">Magnesium</keyword>
<dbReference type="Pfam" id="PF08245">
    <property type="entry name" value="Mur_ligase_M"/>
    <property type="match status" value="1"/>
</dbReference>
<evidence type="ECO:0000313" key="11">
    <source>
        <dbReference type="Proteomes" id="UP000002036"/>
    </source>
</evidence>
<evidence type="ECO:0000259" key="8">
    <source>
        <dbReference type="Pfam" id="PF02875"/>
    </source>
</evidence>
<evidence type="ECO:0000256" key="3">
    <source>
        <dbReference type="ARBA" id="ARBA00022723"/>
    </source>
</evidence>